<evidence type="ECO:0000313" key="2">
    <source>
        <dbReference type="Proteomes" id="UP000507470"/>
    </source>
</evidence>
<name>A0A6J8BB84_MYTCO</name>
<protein>
    <submittedName>
        <fullName evidence="1">Uncharacterized protein</fullName>
    </submittedName>
</protein>
<dbReference type="AlphaFoldDB" id="A0A6J8BB84"/>
<sequence length="287" mass="34169">MKTLCMSHLLQDEKFLEELIVMTECDQFKDVRSSIINADTFRLGYKTFRYLEAFHFTSLLLYQSCNQMSMMYEENVNVVKRILRTVYDSGEENRMICETINTLVKSAMEEVCKENNYENVVLEMLWKFIIDKKVDCQNNDFLTNAWRNQCPQTIMWLQENVKEPNCLQMEQCFLSICRSHGVHKASWILKLNPKSAQNKINMYKVFNKASESRRGSLVDVIWKWEERILEDYKHDEQSHLNITTANVKKNFANMVMDGILKEHDFRSELFTWAYSTFIPHEIFLIRP</sequence>
<dbReference type="EMBL" id="CACVKT020003009">
    <property type="protein sequence ID" value="CAC5381175.1"/>
    <property type="molecule type" value="Genomic_DNA"/>
</dbReference>
<proteinExistence type="predicted"/>
<dbReference type="Proteomes" id="UP000507470">
    <property type="component" value="Unassembled WGS sequence"/>
</dbReference>
<keyword evidence="2" id="KW-1185">Reference proteome</keyword>
<accession>A0A6J8BB84</accession>
<reference evidence="1 2" key="1">
    <citation type="submission" date="2020-06" db="EMBL/GenBank/DDBJ databases">
        <authorList>
            <person name="Li R."/>
            <person name="Bekaert M."/>
        </authorList>
    </citation>
    <scope>NUCLEOTIDE SEQUENCE [LARGE SCALE GENOMIC DNA]</scope>
    <source>
        <strain evidence="2">wild</strain>
    </source>
</reference>
<gene>
    <name evidence="1" type="ORF">MCOR_17082</name>
</gene>
<evidence type="ECO:0000313" key="1">
    <source>
        <dbReference type="EMBL" id="CAC5381175.1"/>
    </source>
</evidence>
<organism evidence="1 2">
    <name type="scientific">Mytilus coruscus</name>
    <name type="common">Sea mussel</name>
    <dbReference type="NCBI Taxonomy" id="42192"/>
    <lineage>
        <taxon>Eukaryota</taxon>
        <taxon>Metazoa</taxon>
        <taxon>Spiralia</taxon>
        <taxon>Lophotrochozoa</taxon>
        <taxon>Mollusca</taxon>
        <taxon>Bivalvia</taxon>
        <taxon>Autobranchia</taxon>
        <taxon>Pteriomorphia</taxon>
        <taxon>Mytilida</taxon>
        <taxon>Mytiloidea</taxon>
        <taxon>Mytilidae</taxon>
        <taxon>Mytilinae</taxon>
        <taxon>Mytilus</taxon>
    </lineage>
</organism>